<evidence type="ECO:0000256" key="4">
    <source>
        <dbReference type="ARBA" id="ARBA00022272"/>
    </source>
</evidence>
<evidence type="ECO:0000256" key="8">
    <source>
        <dbReference type="ARBA" id="ARBA00023235"/>
    </source>
</evidence>
<organism evidence="11 12">
    <name type="scientific">Rhizocola hellebori</name>
    <dbReference type="NCBI Taxonomy" id="1392758"/>
    <lineage>
        <taxon>Bacteria</taxon>
        <taxon>Bacillati</taxon>
        <taxon>Actinomycetota</taxon>
        <taxon>Actinomycetes</taxon>
        <taxon>Micromonosporales</taxon>
        <taxon>Micromonosporaceae</taxon>
        <taxon>Rhizocola</taxon>
    </lineage>
</organism>
<keyword evidence="8 9" id="KW-0413">Isomerase</keyword>
<evidence type="ECO:0000259" key="10">
    <source>
        <dbReference type="Pfam" id="PF00697"/>
    </source>
</evidence>
<protein>
    <recommendedName>
        <fullName evidence="4 9">N-(5'-phosphoribosyl)anthranilate isomerase</fullName>
        <shortName evidence="9">PRAI</shortName>
        <ecNumber evidence="3 9">5.3.1.24</ecNumber>
    </recommendedName>
</protein>
<evidence type="ECO:0000256" key="7">
    <source>
        <dbReference type="ARBA" id="ARBA00023141"/>
    </source>
</evidence>
<keyword evidence="6 9" id="KW-0822">Tryptophan biosynthesis</keyword>
<dbReference type="Gene3D" id="3.20.20.70">
    <property type="entry name" value="Aldolase class I"/>
    <property type="match status" value="1"/>
</dbReference>
<dbReference type="GO" id="GO:0000162">
    <property type="term" value="P:L-tryptophan biosynthetic process"/>
    <property type="evidence" value="ECO:0007669"/>
    <property type="project" value="UniProtKB-UniRule"/>
</dbReference>
<dbReference type="InterPro" id="IPR013785">
    <property type="entry name" value="Aldolase_TIM"/>
</dbReference>
<comment type="catalytic activity">
    <reaction evidence="1 9">
        <text>N-(5-phospho-beta-D-ribosyl)anthranilate = 1-(2-carboxyphenylamino)-1-deoxy-D-ribulose 5-phosphate</text>
        <dbReference type="Rhea" id="RHEA:21540"/>
        <dbReference type="ChEBI" id="CHEBI:18277"/>
        <dbReference type="ChEBI" id="CHEBI:58613"/>
        <dbReference type="EC" id="5.3.1.24"/>
    </reaction>
</comment>
<comment type="similarity">
    <text evidence="9">Belongs to the TrpF family.</text>
</comment>
<evidence type="ECO:0000256" key="5">
    <source>
        <dbReference type="ARBA" id="ARBA00022605"/>
    </source>
</evidence>
<gene>
    <name evidence="11" type="primary">trpF-2</name>
    <name evidence="9" type="synonym">trpF</name>
    <name evidence="11" type="ORF">Rhe02_32500</name>
</gene>
<evidence type="ECO:0000256" key="9">
    <source>
        <dbReference type="HAMAP-Rule" id="MF_00135"/>
    </source>
</evidence>
<dbReference type="SUPFAM" id="SSF51366">
    <property type="entry name" value="Ribulose-phoshate binding barrel"/>
    <property type="match status" value="1"/>
</dbReference>
<feature type="domain" description="N-(5'phosphoribosyl) anthranilate isomerase (PRAI)" evidence="10">
    <location>
        <begin position="56"/>
        <end position="214"/>
    </location>
</feature>
<reference evidence="11" key="1">
    <citation type="submission" date="2021-01" db="EMBL/GenBank/DDBJ databases">
        <title>Whole genome shotgun sequence of Rhizocola hellebori NBRC 109834.</title>
        <authorList>
            <person name="Komaki H."/>
            <person name="Tamura T."/>
        </authorList>
    </citation>
    <scope>NUCLEOTIDE SEQUENCE</scope>
    <source>
        <strain evidence="11">NBRC 109834</strain>
    </source>
</reference>
<comment type="pathway">
    <text evidence="2 9">Amino-acid biosynthesis; L-tryptophan biosynthesis; L-tryptophan from chorismate: step 3/5.</text>
</comment>
<comment type="caution">
    <text evidence="11">The sequence shown here is derived from an EMBL/GenBank/DDBJ whole genome shotgun (WGS) entry which is preliminary data.</text>
</comment>
<evidence type="ECO:0000313" key="12">
    <source>
        <dbReference type="Proteomes" id="UP000612899"/>
    </source>
</evidence>
<dbReference type="InterPro" id="IPR011060">
    <property type="entry name" value="RibuloseP-bd_barrel"/>
</dbReference>
<proteinExistence type="inferred from homology"/>
<keyword evidence="5 9" id="KW-0028">Amino-acid biosynthesis</keyword>
<sequence length="230" mass="24950">MYGLIQAAGIIDRAEAAMLCEAGVDWLGFPLRLPSKREDLTEAEAIDVIASIRSPHKGVVITYLTEAEEIRAFCAELGVRTVQLHGDVPAAQLRTLKQIDPELYVLKSLVVEKDNTASLARTVEEVADWVDMFITDSFNPATGAKGATGMVHDWRVSAKLARLSPRPLMLAGGLNADNVIDAIEQVRPAAVDAHTGLEGPDGRKDPEKVRLFVERSKLAFARLALGVVAR</sequence>
<keyword evidence="7 9" id="KW-0057">Aromatic amino acid biosynthesis</keyword>
<accession>A0A8J3Q8I3</accession>
<dbReference type="PANTHER" id="PTHR42894">
    <property type="entry name" value="N-(5'-PHOSPHORIBOSYL)ANTHRANILATE ISOMERASE"/>
    <property type="match status" value="1"/>
</dbReference>
<evidence type="ECO:0000256" key="3">
    <source>
        <dbReference type="ARBA" id="ARBA00012572"/>
    </source>
</evidence>
<dbReference type="InterPro" id="IPR001240">
    <property type="entry name" value="PRAI_dom"/>
</dbReference>
<dbReference type="InterPro" id="IPR044643">
    <property type="entry name" value="TrpF_fam"/>
</dbReference>
<dbReference type="Proteomes" id="UP000612899">
    <property type="component" value="Unassembled WGS sequence"/>
</dbReference>
<keyword evidence="12" id="KW-1185">Reference proteome</keyword>
<name>A0A8J3Q8I3_9ACTN</name>
<dbReference type="Pfam" id="PF00697">
    <property type="entry name" value="PRAI"/>
    <property type="match status" value="1"/>
</dbReference>
<dbReference type="CDD" id="cd00405">
    <property type="entry name" value="PRAI"/>
    <property type="match status" value="1"/>
</dbReference>
<dbReference type="HAMAP" id="MF_00135">
    <property type="entry name" value="PRAI"/>
    <property type="match status" value="1"/>
</dbReference>
<dbReference type="UniPathway" id="UPA00035">
    <property type="reaction ID" value="UER00042"/>
</dbReference>
<dbReference type="PANTHER" id="PTHR42894:SF1">
    <property type="entry name" value="N-(5'-PHOSPHORIBOSYL)ANTHRANILATE ISOMERASE"/>
    <property type="match status" value="1"/>
</dbReference>
<evidence type="ECO:0000313" key="11">
    <source>
        <dbReference type="EMBL" id="GIH05183.1"/>
    </source>
</evidence>
<evidence type="ECO:0000256" key="1">
    <source>
        <dbReference type="ARBA" id="ARBA00001164"/>
    </source>
</evidence>
<dbReference type="GO" id="GO:0004640">
    <property type="term" value="F:phosphoribosylanthranilate isomerase activity"/>
    <property type="evidence" value="ECO:0007669"/>
    <property type="project" value="UniProtKB-UniRule"/>
</dbReference>
<dbReference type="EC" id="5.3.1.24" evidence="3 9"/>
<dbReference type="AlphaFoldDB" id="A0A8J3Q8I3"/>
<dbReference type="EMBL" id="BONY01000017">
    <property type="protein sequence ID" value="GIH05183.1"/>
    <property type="molecule type" value="Genomic_DNA"/>
</dbReference>
<evidence type="ECO:0000256" key="2">
    <source>
        <dbReference type="ARBA" id="ARBA00004664"/>
    </source>
</evidence>
<evidence type="ECO:0000256" key="6">
    <source>
        <dbReference type="ARBA" id="ARBA00022822"/>
    </source>
</evidence>